<keyword evidence="3" id="KW-0813">Transport</keyword>
<dbReference type="Gene3D" id="1.25.40.450">
    <property type="entry name" value="Nucleoporin, helical domain, N-terminal subdomain"/>
    <property type="match status" value="1"/>
</dbReference>
<comment type="similarity">
    <text evidence="2">Belongs to the non-repetitive/WGA-negative nucleoporin family.</text>
</comment>
<dbReference type="GO" id="GO:0017056">
    <property type="term" value="F:structural constituent of nuclear pore"/>
    <property type="evidence" value="ECO:0007669"/>
    <property type="project" value="InterPro"/>
</dbReference>
<dbReference type="Gene3D" id="1.25.40.440">
    <property type="entry name" value="Nucleoporin, helical domain, central subdomain"/>
    <property type="match status" value="1"/>
</dbReference>
<dbReference type="GO" id="GO:0006405">
    <property type="term" value="P:RNA export from nucleus"/>
    <property type="evidence" value="ECO:0007669"/>
    <property type="project" value="TreeGrafter"/>
</dbReference>
<protein>
    <submittedName>
        <fullName evidence="7">Nucleoporin</fullName>
    </submittedName>
</protein>
<dbReference type="EMBL" id="KZ857381">
    <property type="protein sequence ID" value="RDX55977.1"/>
    <property type="molecule type" value="Genomic_DNA"/>
</dbReference>
<keyword evidence="4" id="KW-0539">Nucleus</keyword>
<accession>A0A371DTU2</accession>
<feature type="domain" description="Nucleoporin Nup133/Nup155-like N-terminal" evidence="6">
    <location>
        <begin position="95"/>
        <end position="577"/>
    </location>
</feature>
<evidence type="ECO:0000256" key="1">
    <source>
        <dbReference type="ARBA" id="ARBA00004123"/>
    </source>
</evidence>
<evidence type="ECO:0000313" key="8">
    <source>
        <dbReference type="Proteomes" id="UP000256964"/>
    </source>
</evidence>
<dbReference type="Pfam" id="PF08801">
    <property type="entry name" value="Nucleoporin_N"/>
    <property type="match status" value="1"/>
</dbReference>
<dbReference type="Pfam" id="PF03177">
    <property type="entry name" value="Nucleoporin_C"/>
    <property type="match status" value="1"/>
</dbReference>
<evidence type="ECO:0000256" key="4">
    <source>
        <dbReference type="ARBA" id="ARBA00023242"/>
    </source>
</evidence>
<dbReference type="GO" id="GO:0044611">
    <property type="term" value="C:nuclear pore inner ring"/>
    <property type="evidence" value="ECO:0007669"/>
    <property type="project" value="TreeGrafter"/>
</dbReference>
<evidence type="ECO:0000259" key="6">
    <source>
        <dbReference type="Pfam" id="PF08801"/>
    </source>
</evidence>
<gene>
    <name evidence="7" type="ORF">OH76DRAFT_1396321</name>
</gene>
<dbReference type="InterPro" id="IPR014908">
    <property type="entry name" value="Nucleoporin_Nup133/Nup155_N"/>
</dbReference>
<dbReference type="Gene3D" id="1.20.58.1780">
    <property type="match status" value="1"/>
</dbReference>
<dbReference type="STRING" id="139420.A0A371DTU2"/>
<dbReference type="PANTHER" id="PTHR10350">
    <property type="entry name" value="NUCLEAR PORE COMPLEX PROTEIN NUP155"/>
    <property type="match status" value="1"/>
</dbReference>
<dbReference type="InterPro" id="IPR042533">
    <property type="entry name" value="Nucleoporin_Nup155_C_1"/>
</dbReference>
<organism evidence="7 8">
    <name type="scientific">Lentinus brumalis</name>
    <dbReference type="NCBI Taxonomy" id="2498619"/>
    <lineage>
        <taxon>Eukaryota</taxon>
        <taxon>Fungi</taxon>
        <taxon>Dikarya</taxon>
        <taxon>Basidiomycota</taxon>
        <taxon>Agaricomycotina</taxon>
        <taxon>Agaricomycetes</taxon>
        <taxon>Polyporales</taxon>
        <taxon>Polyporaceae</taxon>
        <taxon>Lentinus</taxon>
    </lineage>
</organism>
<dbReference type="GO" id="GO:0006606">
    <property type="term" value="P:protein import into nucleus"/>
    <property type="evidence" value="ECO:0007669"/>
    <property type="project" value="TreeGrafter"/>
</dbReference>
<evidence type="ECO:0000256" key="2">
    <source>
        <dbReference type="ARBA" id="ARBA00007373"/>
    </source>
</evidence>
<dbReference type="InterPro" id="IPR042537">
    <property type="entry name" value="Nucleoporin_Nup155_C_2"/>
</dbReference>
<sequence>MSMAFRSSIAAQQNFASTSTSGPLIASVNGGKLRQAQAASKPAPVLDLPALQAASRVLQDQLVKDSQIVPDLGDMISGMPSSASYTVFPDDYRAPFQKRRHIGIPESLWQYYTSTNLATHMGLLPEIERVWIAIDHNLFLWDYVEGQELSSFVDQPDVITYVAMVKPKPGVFIDEITSLLVICTPVTVLLLGVSTHPVPGPNNQTRTEIKLYATDMSIACDVEMSAVIGTPEGRIFMCGTQDGNLYELHYQEKEGWFGKRVQLINHSVGGMQSLLPRLGTSSSEERIITLVADPARNCFYSLTANNTISIWRTNGDKHVQLLQTISNLYKAAQDKVPGSPALTPQTFTIIALHVVHPSESRAGVQIVAVTANGVRLYFSPSSYGAGYGWSSTPTSGFRPLSLAHVRLPPPNLIHPDEQGRSFREAAVGYGMGQAQQAPPRPYILANLQHSCYDLGITVASQGADVADTDYILCMAPDLTQIGSFGQVHAPQVQQPSQYTNPTYGTATGPTRPPLTERATLVSIPGLTWGIAPVPRSKYSLTTSAPANTPAPLVTNELATQLTEPARQYIILNNGGLHWIVKRRAIDALKDVIEEFQVEGNAQPLIEFRDSYGRDQTCAMLLAIASGNTFLDPMEQSPVGSMNHVSADLAAVARQAFYDFGERPTWAERVTYGTSEGSGTATFSGRREGLALYFARLVRPFWKIPITKAGASGLQDLNIPDDVLVTAQKNLFALKELLDTNPYLFHSAPGDHTGARSAAANEQEAWKAEQSSVSQLLSLLERTIEAISFVLLLSDHHLGELISHCEPDIQKLVSSLTFEDLITADKGVTASRSLVNVIINQQIGQQISVDTISEVLQQRCGSFCSTDDVMLYKARENVRKAVETRNPIERQTWLGESLRLFMKGARNLEFDKLREICGDYQQLSYAKGAVELPLYCAQVFDTDLQGQEYWIASFPANDARTQFWERRRQCYELVLDSLTVFEERCAAAGKQTAAQVDDPETVRGHAYELAFASEDEMFHSTLYEWLISRGMADELLEMRPAYLEAHLRREPVTVEKFQLLWQFYVKDGQPLRAAEVLALMAESTEFSLTLDTRLEYLTLAVGNAKSHPVSVGGRHETAIAFLTDLEEKLDVAQVQLELYNTLLPRQHEPEVAERFKALSNRLYNITELYQLYADPLDLPLIKLLILHVSDHRDESIVRPIWNRIFEEAVDNVDAKVAADRIIARVVPLGQRFYPSESAFPLQHVASLLVRFALAHKGEIPYGWAPRILTQCGVPYPEVWDILHEMYESQVPPFNEQANVQAISSDIAILLTDWVEEAKRPQSAAARGEFPVFRIDQAVEQYLAELEPSRTETKAAYEAIKRQLRRHW</sequence>
<keyword evidence="8" id="KW-1185">Reference proteome</keyword>
<dbReference type="GO" id="GO:0036228">
    <property type="term" value="P:protein localization to nuclear inner membrane"/>
    <property type="evidence" value="ECO:0007669"/>
    <property type="project" value="TreeGrafter"/>
</dbReference>
<dbReference type="InterPro" id="IPR007187">
    <property type="entry name" value="Nucleoporin_Nup133/Nup155_C"/>
</dbReference>
<evidence type="ECO:0000259" key="5">
    <source>
        <dbReference type="Pfam" id="PF03177"/>
    </source>
</evidence>
<dbReference type="OrthoDB" id="338970at2759"/>
<dbReference type="InterPro" id="IPR036322">
    <property type="entry name" value="WD40_repeat_dom_sf"/>
</dbReference>
<reference evidence="7 8" key="1">
    <citation type="journal article" date="2018" name="Biotechnol. Biofuels">
        <title>Integrative visual omics of the white-rot fungus Polyporus brumalis exposes the biotechnological potential of its oxidative enzymes for delignifying raw plant biomass.</title>
        <authorList>
            <person name="Miyauchi S."/>
            <person name="Rancon A."/>
            <person name="Drula E."/>
            <person name="Hage H."/>
            <person name="Chaduli D."/>
            <person name="Favel A."/>
            <person name="Grisel S."/>
            <person name="Henrissat B."/>
            <person name="Herpoel-Gimbert I."/>
            <person name="Ruiz-Duenas F.J."/>
            <person name="Chevret D."/>
            <person name="Hainaut M."/>
            <person name="Lin J."/>
            <person name="Wang M."/>
            <person name="Pangilinan J."/>
            <person name="Lipzen A."/>
            <person name="Lesage-Meessen L."/>
            <person name="Navarro D."/>
            <person name="Riley R."/>
            <person name="Grigoriev I.V."/>
            <person name="Zhou S."/>
            <person name="Raouche S."/>
            <person name="Rosso M.N."/>
        </authorList>
    </citation>
    <scope>NUCLEOTIDE SEQUENCE [LARGE SCALE GENOMIC DNA]</scope>
    <source>
        <strain evidence="7 8">BRFM 1820</strain>
    </source>
</reference>
<proteinExistence type="inferred from homology"/>
<dbReference type="PANTHER" id="PTHR10350:SF6">
    <property type="entry name" value="NUCLEAR PORE COMPLEX PROTEIN NUP155"/>
    <property type="match status" value="1"/>
</dbReference>
<feature type="domain" description="Nucleoporin Nup133/Nup155-like C-terminal" evidence="5">
    <location>
        <begin position="683"/>
        <end position="1347"/>
    </location>
</feature>
<dbReference type="Proteomes" id="UP000256964">
    <property type="component" value="Unassembled WGS sequence"/>
</dbReference>
<dbReference type="InterPro" id="IPR042538">
    <property type="entry name" value="Nucleoporin_Nup155_C_3"/>
</dbReference>
<dbReference type="GO" id="GO:0000972">
    <property type="term" value="P:transcription-dependent tethering of RNA polymerase II gene DNA at nuclear periphery"/>
    <property type="evidence" value="ECO:0007669"/>
    <property type="project" value="TreeGrafter"/>
</dbReference>
<evidence type="ECO:0000256" key="3">
    <source>
        <dbReference type="ARBA" id="ARBA00022448"/>
    </source>
</evidence>
<comment type="subcellular location">
    <subcellularLocation>
        <location evidence="1">Nucleus</location>
    </subcellularLocation>
</comment>
<dbReference type="InterPro" id="IPR004870">
    <property type="entry name" value="Nucleoporin_Nup155"/>
</dbReference>
<name>A0A371DTU2_9APHY</name>
<evidence type="ECO:0000313" key="7">
    <source>
        <dbReference type="EMBL" id="RDX55977.1"/>
    </source>
</evidence>
<dbReference type="SUPFAM" id="SSF50978">
    <property type="entry name" value="WD40 repeat-like"/>
    <property type="match status" value="1"/>
</dbReference>
<dbReference type="Gene3D" id="1.20.120.1880">
    <property type="entry name" value="Nucleoporin, helical C-terminal domain"/>
    <property type="match status" value="1"/>
</dbReference>